<keyword evidence="5" id="KW-0206">Cytoskeleton</keyword>
<gene>
    <name evidence="9" type="primary">CKAP2L</name>
</gene>
<feature type="region of interest" description="Disordered" evidence="6">
    <location>
        <begin position="206"/>
        <end position="228"/>
    </location>
</feature>
<dbReference type="GO" id="GO:0072686">
    <property type="term" value="C:mitotic spindle"/>
    <property type="evidence" value="ECO:0007669"/>
    <property type="project" value="TreeGrafter"/>
</dbReference>
<organism evidence="8 9">
    <name type="scientific">Alligator sinensis</name>
    <name type="common">Chinese alligator</name>
    <dbReference type="NCBI Taxonomy" id="38654"/>
    <lineage>
        <taxon>Eukaryota</taxon>
        <taxon>Metazoa</taxon>
        <taxon>Chordata</taxon>
        <taxon>Craniata</taxon>
        <taxon>Vertebrata</taxon>
        <taxon>Euteleostomi</taxon>
        <taxon>Archelosauria</taxon>
        <taxon>Archosauria</taxon>
        <taxon>Crocodylia</taxon>
        <taxon>Alligatoridae</taxon>
        <taxon>Alligatorinae</taxon>
        <taxon>Alligator</taxon>
    </lineage>
</organism>
<reference evidence="9" key="1">
    <citation type="submission" date="2025-08" db="UniProtKB">
        <authorList>
            <consortium name="RefSeq"/>
        </authorList>
    </citation>
    <scope>IDENTIFICATION</scope>
</reference>
<feature type="compositionally biased region" description="Polar residues" evidence="6">
    <location>
        <begin position="358"/>
        <end position="367"/>
    </location>
</feature>
<evidence type="ECO:0000256" key="3">
    <source>
        <dbReference type="ARBA" id="ARBA00022490"/>
    </source>
</evidence>
<keyword evidence="4" id="KW-0597">Phosphoprotein</keyword>
<evidence type="ECO:0000256" key="6">
    <source>
        <dbReference type="SAM" id="MobiDB-lite"/>
    </source>
</evidence>
<evidence type="ECO:0000313" key="8">
    <source>
        <dbReference type="Proteomes" id="UP000189705"/>
    </source>
</evidence>
<dbReference type="OrthoDB" id="6288182at2759"/>
<comment type="subcellular location">
    <subcellularLocation>
        <location evidence="1">Cytoplasm</location>
        <location evidence="1">Cytoskeleton</location>
    </subcellularLocation>
</comment>
<feature type="compositionally biased region" description="Polar residues" evidence="6">
    <location>
        <begin position="550"/>
        <end position="563"/>
    </location>
</feature>
<proteinExistence type="inferred from homology"/>
<dbReference type="GeneID" id="102386876"/>
<keyword evidence="8" id="KW-1185">Reference proteome</keyword>
<protein>
    <submittedName>
        <fullName evidence="9">Cytoskeleton-associated protein 2-like isoform X1</fullName>
    </submittedName>
</protein>
<feature type="domain" description="Cytoskeleton-associated protein 2 C-terminal" evidence="7">
    <location>
        <begin position="592"/>
        <end position="630"/>
    </location>
</feature>
<dbReference type="STRING" id="38654.A0A1U7SD59"/>
<dbReference type="PANTHER" id="PTHR47078">
    <property type="entry name" value="CYTOSKELETON-ASSOCIATED PROTEIN 2-LIKE"/>
    <property type="match status" value="1"/>
</dbReference>
<dbReference type="KEGG" id="asn:102386876"/>
<evidence type="ECO:0000256" key="5">
    <source>
        <dbReference type="ARBA" id="ARBA00023212"/>
    </source>
</evidence>
<accession>A0A1U7SD59</accession>
<feature type="domain" description="Cytoskeleton-associated protein 2 C-terminal" evidence="7">
    <location>
        <begin position="372"/>
        <end position="535"/>
    </location>
</feature>
<dbReference type="Pfam" id="PF15297">
    <property type="entry name" value="CKAP2_C"/>
    <property type="match status" value="2"/>
</dbReference>
<dbReference type="GO" id="GO:0005813">
    <property type="term" value="C:centrosome"/>
    <property type="evidence" value="ECO:0007669"/>
    <property type="project" value="TreeGrafter"/>
</dbReference>
<evidence type="ECO:0000256" key="1">
    <source>
        <dbReference type="ARBA" id="ARBA00004245"/>
    </source>
</evidence>
<comment type="similarity">
    <text evidence="2">Belongs to the CKAP2 family.</text>
</comment>
<evidence type="ECO:0000256" key="2">
    <source>
        <dbReference type="ARBA" id="ARBA00009468"/>
    </source>
</evidence>
<dbReference type="CTD" id="150468"/>
<name>A0A1U7SD59_ALLSI</name>
<dbReference type="AlphaFoldDB" id="A0A1U7SD59"/>
<dbReference type="PANTHER" id="PTHR47078:SF1">
    <property type="entry name" value="CYTOSKELETON-ASSOCIATED PROTEIN 2-LIKE"/>
    <property type="match status" value="1"/>
</dbReference>
<dbReference type="RefSeq" id="XP_006035587.1">
    <property type="nucleotide sequence ID" value="XM_006035525.3"/>
</dbReference>
<evidence type="ECO:0000259" key="7">
    <source>
        <dbReference type="Pfam" id="PF15297"/>
    </source>
</evidence>
<evidence type="ECO:0000256" key="4">
    <source>
        <dbReference type="ARBA" id="ARBA00022553"/>
    </source>
</evidence>
<sequence length="655" mass="71501">MEAQEERQRKLQEYLAAKGKLKCPCAKPYLKDSASQRILQEPPLWKPGAVTGPRVVPPKWPIRIQRETGPPSRAAKPAGHALQHSSVGIPVSQGPKSRLMKCLRKDQGPLAKPPNPDHCNPSTRTMAFSTRRPLYPTQETAKAVKLHQRAGESDGGRGHPSTQMGKENLNLPASEFGSRGASGLESRTRARTGCKDIAPTITRGRGRLKASGNSRPTGQACDEAGKPPPGLTVVQHQISTASRTQLFKGPRVLKGGHDPSLSKPQPMAGRPLERQHAEPLRALGKLRPLATAGKDLKLTRSPRKPQALEKLPLTQPKAASQVGRPRGPITCPTVMGRGKQNGLDAKRVPQPRPGAPRNCTTPHTSGAQIRASLPKRRSSTGRSQARRVPKAPTPANRKKQLEEWLASKGRAYKRPPMTLSTKKLAKKLHQSFWDDIKEEEETREQMDFAGKIHSAVSQCLKHIEEGLPASKFFTQLAQVPEAERSARFWICKAKMLAREGSFDVTELYEAAVRAGAEPIQELREVVVDLLKQRDKKSQGIPATPGPEVQVPTTPCPGQSQPAVTTPCVTSRHLPVSTIKLKVVPTPRASAPNVQLLTPVRRSLRIEHTMASYPNMLRDHDLVVSSLAEIAGGHIVICKNQALPEDVELEILGLGQ</sequence>
<feature type="region of interest" description="Disordered" evidence="6">
    <location>
        <begin position="149"/>
        <end position="189"/>
    </location>
</feature>
<dbReference type="InterPro" id="IPR029197">
    <property type="entry name" value="CKAP2_C"/>
</dbReference>
<dbReference type="InParanoid" id="A0A1U7SD59"/>
<keyword evidence="3" id="KW-0963">Cytoplasm</keyword>
<feature type="region of interest" description="Disordered" evidence="6">
    <location>
        <begin position="64"/>
        <end position="97"/>
    </location>
</feature>
<dbReference type="eggNOG" id="ENOG502RZUT">
    <property type="taxonomic scope" value="Eukaryota"/>
</dbReference>
<dbReference type="InterPro" id="IPR052855">
    <property type="entry name" value="CKAP2-like"/>
</dbReference>
<feature type="region of interest" description="Disordered" evidence="6">
    <location>
        <begin position="536"/>
        <end position="563"/>
    </location>
</feature>
<dbReference type="GO" id="GO:0005829">
    <property type="term" value="C:cytosol"/>
    <property type="evidence" value="ECO:0007669"/>
    <property type="project" value="TreeGrafter"/>
</dbReference>
<feature type="region of interest" description="Disordered" evidence="6">
    <location>
        <begin position="250"/>
        <end position="398"/>
    </location>
</feature>
<dbReference type="Proteomes" id="UP000189705">
    <property type="component" value="Unplaced"/>
</dbReference>
<evidence type="ECO:0000313" key="9">
    <source>
        <dbReference type="RefSeq" id="XP_006035587.1"/>
    </source>
</evidence>
<feature type="compositionally biased region" description="Basic residues" evidence="6">
    <location>
        <begin position="373"/>
        <end position="389"/>
    </location>
</feature>